<name>A0ABW3RKM0_9SPHI</name>
<gene>
    <name evidence="3" type="ORF">ACFQ2C_08065</name>
</gene>
<dbReference type="SUPFAM" id="SSF48317">
    <property type="entry name" value="Acid phosphatase/Vanadium-dependent haloperoxidase"/>
    <property type="match status" value="1"/>
</dbReference>
<feature type="domain" description="Vanadium-dependent haloperoxidase NapH1-like second helical-bundle" evidence="2">
    <location>
        <begin position="261"/>
        <end position="415"/>
    </location>
</feature>
<evidence type="ECO:0000259" key="1">
    <source>
        <dbReference type="Pfam" id="PF21167"/>
    </source>
</evidence>
<dbReference type="PANTHER" id="PTHR34599:SF2">
    <property type="entry name" value="TRAF-TYPE DOMAIN-CONTAINING PROTEIN"/>
    <property type="match status" value="1"/>
</dbReference>
<dbReference type="Pfam" id="PF21167">
    <property type="entry name" value="DUF6851"/>
    <property type="match status" value="1"/>
</dbReference>
<sequence length="433" mass="48565">MSEKPLVLKWNQVTLDAIKLSKTSTPIAARALAMVHTAMYDAWSVYNPCAISTSTAKYIKVPNQSCGKENIRISFSYAAYRVLSELFCHKLPAEHKGIFKELMCQSGYDPENKCMDINKPEGIGNLFGKIILEQRIGDGANQYANLKMPRYSDYTGYQPKNKTDKNNKHKFILPHWGLVKSFSLPFNWQYRPSSPFVKEQPEFKAQAKEILDISAALTDEQKIIASYWDDPRGTYTTAGHWCEIAQFVAQREYYRNSMCIKLFFVLSNALLDASIAAWECKHFYNSVRPITAIRELFSGFGVHAWAGPCKGTETMKGEQWMPYIKTPNTPEYISAHSCLSRAAAIILKNFTGNDAFGGRTTIKMGSSNIEAGVTPCMDMVLEWPTYSAAAEQAGLSCIYGGTHFSKGTDEGHKLGLKVAVGAWEKAKVYFNEK</sequence>
<evidence type="ECO:0000259" key="2">
    <source>
        <dbReference type="Pfam" id="PF22778"/>
    </source>
</evidence>
<protein>
    <submittedName>
        <fullName evidence="3">DUF6851 domain-containing protein</fullName>
    </submittedName>
</protein>
<dbReference type="Gene3D" id="1.10.606.20">
    <property type="match status" value="1"/>
</dbReference>
<accession>A0ABW3RKM0</accession>
<proteinExistence type="predicted"/>
<evidence type="ECO:0000313" key="4">
    <source>
        <dbReference type="Proteomes" id="UP001597205"/>
    </source>
</evidence>
<dbReference type="InterPro" id="IPR055161">
    <property type="entry name" value="NapH1-like_2nd"/>
</dbReference>
<dbReference type="Pfam" id="PF22778">
    <property type="entry name" value="VCPO_2nd"/>
    <property type="match status" value="1"/>
</dbReference>
<dbReference type="EMBL" id="JBHTKY010000009">
    <property type="protein sequence ID" value="MFD1165554.1"/>
    <property type="molecule type" value="Genomic_DNA"/>
</dbReference>
<dbReference type="InterPro" id="IPR052559">
    <property type="entry name" value="V-haloperoxidase"/>
</dbReference>
<comment type="caution">
    <text evidence="3">The sequence shown here is derived from an EMBL/GenBank/DDBJ whole genome shotgun (WGS) entry which is preliminary data.</text>
</comment>
<keyword evidence="4" id="KW-1185">Reference proteome</keyword>
<feature type="domain" description="DUF6851" evidence="1">
    <location>
        <begin position="34"/>
        <end position="168"/>
    </location>
</feature>
<evidence type="ECO:0000313" key="3">
    <source>
        <dbReference type="EMBL" id="MFD1165554.1"/>
    </source>
</evidence>
<dbReference type="InterPro" id="IPR049283">
    <property type="entry name" value="DUF6851"/>
</dbReference>
<dbReference type="CDD" id="cd03398">
    <property type="entry name" value="PAP2_haloperoxidase"/>
    <property type="match status" value="1"/>
</dbReference>
<dbReference type="PANTHER" id="PTHR34599">
    <property type="entry name" value="PEROXIDASE-RELATED"/>
    <property type="match status" value="1"/>
</dbReference>
<dbReference type="RefSeq" id="WP_380895669.1">
    <property type="nucleotide sequence ID" value="NZ_JBHTKY010000009.1"/>
</dbReference>
<dbReference type="InterPro" id="IPR036938">
    <property type="entry name" value="PAP2/HPO_sf"/>
</dbReference>
<organism evidence="3 4">
    <name type="scientific">Sphingobacterium daejeonense</name>
    <dbReference type="NCBI Taxonomy" id="371142"/>
    <lineage>
        <taxon>Bacteria</taxon>
        <taxon>Pseudomonadati</taxon>
        <taxon>Bacteroidota</taxon>
        <taxon>Sphingobacteriia</taxon>
        <taxon>Sphingobacteriales</taxon>
        <taxon>Sphingobacteriaceae</taxon>
        <taxon>Sphingobacterium</taxon>
    </lineage>
</organism>
<dbReference type="Proteomes" id="UP001597205">
    <property type="component" value="Unassembled WGS sequence"/>
</dbReference>
<reference evidence="4" key="1">
    <citation type="journal article" date="2019" name="Int. J. Syst. Evol. Microbiol.">
        <title>The Global Catalogue of Microorganisms (GCM) 10K type strain sequencing project: providing services to taxonomists for standard genome sequencing and annotation.</title>
        <authorList>
            <consortium name="The Broad Institute Genomics Platform"/>
            <consortium name="The Broad Institute Genome Sequencing Center for Infectious Disease"/>
            <person name="Wu L."/>
            <person name="Ma J."/>
        </authorList>
    </citation>
    <scope>NUCLEOTIDE SEQUENCE [LARGE SCALE GENOMIC DNA]</scope>
    <source>
        <strain evidence="4">CCUG 52468</strain>
    </source>
</reference>